<dbReference type="GO" id="GO:0000149">
    <property type="term" value="F:SNARE binding"/>
    <property type="evidence" value="ECO:0007669"/>
    <property type="project" value="TreeGrafter"/>
</dbReference>
<dbReference type="Pfam" id="PF05739">
    <property type="entry name" value="SNARE"/>
    <property type="match status" value="1"/>
</dbReference>
<evidence type="ECO:0000256" key="6">
    <source>
        <dbReference type="ARBA" id="ARBA00023136"/>
    </source>
</evidence>
<feature type="transmembrane region" description="Helical" evidence="8">
    <location>
        <begin position="365"/>
        <end position="385"/>
    </location>
</feature>
<dbReference type="GO" id="GO:0006906">
    <property type="term" value="P:vesicle fusion"/>
    <property type="evidence" value="ECO:0007669"/>
    <property type="project" value="TreeGrafter"/>
</dbReference>
<dbReference type="CDD" id="cd00179">
    <property type="entry name" value="SynN"/>
    <property type="match status" value="1"/>
</dbReference>
<dbReference type="PANTHER" id="PTHR19957">
    <property type="entry name" value="SYNTAXIN"/>
    <property type="match status" value="1"/>
</dbReference>
<dbReference type="OrthoDB" id="10255013at2759"/>
<dbReference type="GO" id="GO:0006886">
    <property type="term" value="P:intracellular protein transport"/>
    <property type="evidence" value="ECO:0007669"/>
    <property type="project" value="TreeGrafter"/>
</dbReference>
<dbReference type="Gene3D" id="1.20.58.70">
    <property type="match status" value="1"/>
</dbReference>
<evidence type="ECO:0000256" key="3">
    <source>
        <dbReference type="ARBA" id="ARBA00022692"/>
    </source>
</evidence>
<evidence type="ECO:0000256" key="7">
    <source>
        <dbReference type="SAM" id="MobiDB-lite"/>
    </source>
</evidence>
<dbReference type="InterPro" id="IPR000727">
    <property type="entry name" value="T_SNARE_dom"/>
</dbReference>
<dbReference type="GO" id="GO:0031201">
    <property type="term" value="C:SNARE complex"/>
    <property type="evidence" value="ECO:0007669"/>
    <property type="project" value="TreeGrafter"/>
</dbReference>
<dbReference type="SUPFAM" id="SSF47661">
    <property type="entry name" value="t-snare proteins"/>
    <property type="match status" value="1"/>
</dbReference>
<evidence type="ECO:0000259" key="9">
    <source>
        <dbReference type="PROSITE" id="PS50192"/>
    </source>
</evidence>
<evidence type="ECO:0000256" key="8">
    <source>
        <dbReference type="SAM" id="Phobius"/>
    </source>
</evidence>
<dbReference type="FunFam" id="1.20.58.70:FF:000008">
    <property type="entry name" value="Syntaxin family protein"/>
    <property type="match status" value="1"/>
</dbReference>
<dbReference type="InterPro" id="IPR045242">
    <property type="entry name" value="Syntaxin"/>
</dbReference>
<dbReference type="AlphaFoldDB" id="R9PEW4"/>
<dbReference type="eggNOG" id="KOG0810">
    <property type="taxonomic scope" value="Eukaryota"/>
</dbReference>
<dbReference type="GO" id="GO:0048278">
    <property type="term" value="P:vesicle docking"/>
    <property type="evidence" value="ECO:0007669"/>
    <property type="project" value="TreeGrafter"/>
</dbReference>
<sequence>MRAQQAGGYGGYGGGNNGYGDHSYPTQQQGAAQGGYAQPQQGYAAPQQQSGYAYNQGSYDSQPQAGYGAQPQAGYAAQPQAGYAAPQPTGYGQMPQAQPAGYAAAGGAAPNSYEMQSVATEKPVGDMNSFFSDISEIQDTIRLIDENVNKISDLHSRSLNNMDEASAQYAEQQLASIQQETSSLTNGVKNRIKLLESQNKRVPAGGDKNVRNTQIGAVKNRFKETIQRYQQVEQSYRQKYRARAERQFRIVKPDATQQEIKAALDDDQNGQIFSQALLNSNRHGEAKGALREVQERHEDIKRIERTITELAQLFNEMSILVDEQDDALNVIQEQGQQVETDMNQGLQHTNKAVDSARKARKKRWICFWIIIILIIVIAAVVAAVICTQGTNCGRGGNGNNRRSLITRAVHYGHGLVIEKKDARAYLLPDIGM</sequence>
<comment type="subcellular location">
    <subcellularLocation>
        <location evidence="1">Membrane</location>
        <topology evidence="1">Single-pass type IV membrane protein</topology>
    </subcellularLocation>
</comment>
<dbReference type="GeneID" id="24112742"/>
<organism evidence="10 11">
    <name type="scientific">Pseudozyma hubeiensis (strain SY62)</name>
    <name type="common">Yeast</name>
    <dbReference type="NCBI Taxonomy" id="1305764"/>
    <lineage>
        <taxon>Eukaryota</taxon>
        <taxon>Fungi</taxon>
        <taxon>Dikarya</taxon>
        <taxon>Basidiomycota</taxon>
        <taxon>Ustilaginomycotina</taxon>
        <taxon>Ustilaginomycetes</taxon>
        <taxon>Ustilaginales</taxon>
        <taxon>Ustilaginaceae</taxon>
        <taxon>Pseudozyma</taxon>
    </lineage>
</organism>
<dbReference type="PROSITE" id="PS50192">
    <property type="entry name" value="T_SNARE"/>
    <property type="match status" value="1"/>
</dbReference>
<feature type="compositionally biased region" description="Gly residues" evidence="7">
    <location>
        <begin position="7"/>
        <end position="18"/>
    </location>
</feature>
<evidence type="ECO:0000256" key="2">
    <source>
        <dbReference type="ARBA" id="ARBA00009063"/>
    </source>
</evidence>
<dbReference type="GO" id="GO:0005886">
    <property type="term" value="C:plasma membrane"/>
    <property type="evidence" value="ECO:0007669"/>
    <property type="project" value="TreeGrafter"/>
</dbReference>
<dbReference type="Proteomes" id="UP000014071">
    <property type="component" value="Unassembled WGS sequence"/>
</dbReference>
<comment type="similarity">
    <text evidence="2">Belongs to the syntaxin family.</text>
</comment>
<proteinExistence type="inferred from homology"/>
<keyword evidence="4 8" id="KW-1133">Transmembrane helix</keyword>
<feature type="compositionally biased region" description="Low complexity" evidence="7">
    <location>
        <begin position="62"/>
        <end position="108"/>
    </location>
</feature>
<feature type="domain" description="T-SNARE coiled-coil homology" evidence="9">
    <location>
        <begin position="290"/>
        <end position="352"/>
    </location>
</feature>
<feature type="compositionally biased region" description="Low complexity" evidence="7">
    <location>
        <begin position="24"/>
        <end position="54"/>
    </location>
</feature>
<evidence type="ECO:0000313" key="11">
    <source>
        <dbReference type="Proteomes" id="UP000014071"/>
    </source>
</evidence>
<keyword evidence="5" id="KW-0175">Coiled coil</keyword>
<dbReference type="CDD" id="cd15849">
    <property type="entry name" value="SNARE_Sso1"/>
    <property type="match status" value="1"/>
</dbReference>
<dbReference type="GO" id="GO:0005484">
    <property type="term" value="F:SNAP receptor activity"/>
    <property type="evidence" value="ECO:0007669"/>
    <property type="project" value="TreeGrafter"/>
</dbReference>
<dbReference type="HOGENOM" id="CLU_042423_0_1_1"/>
<evidence type="ECO:0000313" key="10">
    <source>
        <dbReference type="EMBL" id="GAC99876.1"/>
    </source>
</evidence>
<dbReference type="GO" id="GO:0012505">
    <property type="term" value="C:endomembrane system"/>
    <property type="evidence" value="ECO:0007669"/>
    <property type="project" value="TreeGrafter"/>
</dbReference>
<dbReference type="EMBL" id="DF238833">
    <property type="protein sequence ID" value="GAC99876.1"/>
    <property type="molecule type" value="Genomic_DNA"/>
</dbReference>
<keyword evidence="11" id="KW-1185">Reference proteome</keyword>
<gene>
    <name evidence="10" type="ORF">PHSY_007479</name>
</gene>
<dbReference type="SMART" id="SM00503">
    <property type="entry name" value="SynN"/>
    <property type="match status" value="1"/>
</dbReference>
<dbReference type="Pfam" id="PF00804">
    <property type="entry name" value="Syntaxin"/>
    <property type="match status" value="1"/>
</dbReference>
<dbReference type="GO" id="GO:0006887">
    <property type="term" value="P:exocytosis"/>
    <property type="evidence" value="ECO:0007669"/>
    <property type="project" value="TreeGrafter"/>
</dbReference>
<evidence type="ECO:0000256" key="4">
    <source>
        <dbReference type="ARBA" id="ARBA00022989"/>
    </source>
</evidence>
<accession>R9PEW4</accession>
<evidence type="ECO:0000256" key="1">
    <source>
        <dbReference type="ARBA" id="ARBA00004211"/>
    </source>
</evidence>
<reference evidence="11" key="1">
    <citation type="journal article" date="2013" name="Genome Announc.">
        <title>Draft genome sequence of the basidiomycetous yeast-like fungus Pseudozyma hubeiensis SY62, which produces an abundant amount of the biosurfactant mannosylerythritol lipids.</title>
        <authorList>
            <person name="Konishi M."/>
            <person name="Hatada Y."/>
            <person name="Horiuchi J."/>
        </authorList>
    </citation>
    <scope>NUCLEOTIDE SEQUENCE [LARGE SCALE GENOMIC DNA]</scope>
    <source>
        <strain evidence="11">SY62</strain>
    </source>
</reference>
<keyword evidence="6 8" id="KW-0472">Membrane</keyword>
<dbReference type="RefSeq" id="XP_012193463.1">
    <property type="nucleotide sequence ID" value="XM_012338073.1"/>
</dbReference>
<dbReference type="SMART" id="SM00397">
    <property type="entry name" value="t_SNARE"/>
    <property type="match status" value="1"/>
</dbReference>
<name>R9PEW4_PSEHS</name>
<evidence type="ECO:0000256" key="5">
    <source>
        <dbReference type="ARBA" id="ARBA00023054"/>
    </source>
</evidence>
<dbReference type="STRING" id="1305764.R9PEW4"/>
<dbReference type="PANTHER" id="PTHR19957:SF307">
    <property type="entry name" value="PROTEIN SSO1-RELATED"/>
    <property type="match status" value="1"/>
</dbReference>
<dbReference type="InterPro" id="IPR010989">
    <property type="entry name" value="SNARE"/>
</dbReference>
<protein>
    <submittedName>
        <fullName evidence="10">Epsin</fullName>
    </submittedName>
</protein>
<feature type="region of interest" description="Disordered" evidence="7">
    <location>
        <begin position="1"/>
        <end position="108"/>
    </location>
</feature>
<keyword evidence="3 8" id="KW-0812">Transmembrane</keyword>
<dbReference type="InterPro" id="IPR006011">
    <property type="entry name" value="Syntaxin_N"/>
</dbReference>